<protein>
    <submittedName>
        <fullName evidence="3">Uncharacterized protein</fullName>
    </submittedName>
</protein>
<evidence type="ECO:0000256" key="1">
    <source>
        <dbReference type="SAM" id="Phobius"/>
    </source>
</evidence>
<dbReference type="Proteomes" id="UP000887565">
    <property type="component" value="Unplaced"/>
</dbReference>
<proteinExistence type="predicted"/>
<sequence>TYWLLWTSLFYYLCYVEYLYDLITVLGVAAGLLFSADGRNQKLPFPMERNAIDTALPNEKNIFVTFGWVEVTIRRLPQNCSYPFRLKLDFQAERFKLLANRSV</sequence>
<evidence type="ECO:0000313" key="3">
    <source>
        <dbReference type="WBParaSite" id="nRc.2.0.1.t12816-RA"/>
    </source>
</evidence>
<name>A0A915IF48_ROMCU</name>
<keyword evidence="1" id="KW-0812">Transmembrane</keyword>
<keyword evidence="1" id="KW-0472">Membrane</keyword>
<keyword evidence="2" id="KW-1185">Reference proteome</keyword>
<accession>A0A915IF48</accession>
<organism evidence="2 3">
    <name type="scientific">Romanomermis culicivorax</name>
    <name type="common">Nematode worm</name>
    <dbReference type="NCBI Taxonomy" id="13658"/>
    <lineage>
        <taxon>Eukaryota</taxon>
        <taxon>Metazoa</taxon>
        <taxon>Ecdysozoa</taxon>
        <taxon>Nematoda</taxon>
        <taxon>Enoplea</taxon>
        <taxon>Dorylaimia</taxon>
        <taxon>Mermithida</taxon>
        <taxon>Mermithoidea</taxon>
        <taxon>Mermithidae</taxon>
        <taxon>Romanomermis</taxon>
    </lineage>
</organism>
<dbReference type="AlphaFoldDB" id="A0A915IF48"/>
<dbReference type="WBParaSite" id="nRc.2.0.1.t12816-RA">
    <property type="protein sequence ID" value="nRc.2.0.1.t12816-RA"/>
    <property type="gene ID" value="nRc.2.0.1.g12816"/>
</dbReference>
<keyword evidence="1" id="KW-1133">Transmembrane helix</keyword>
<reference evidence="3" key="1">
    <citation type="submission" date="2022-11" db="UniProtKB">
        <authorList>
            <consortium name="WormBaseParasite"/>
        </authorList>
    </citation>
    <scope>IDENTIFICATION</scope>
</reference>
<feature type="transmembrane region" description="Helical" evidence="1">
    <location>
        <begin position="18"/>
        <end position="36"/>
    </location>
</feature>
<evidence type="ECO:0000313" key="2">
    <source>
        <dbReference type="Proteomes" id="UP000887565"/>
    </source>
</evidence>